<sequence length="55" mass="6347">MLIFIYLCPGRTAGWHQDSIYYLKCVVAVQPNDFTTIFPNVLVSHPFLYHFIGSL</sequence>
<reference evidence="1" key="2">
    <citation type="journal article" date="2015" name="Fish Shellfish Immunol.">
        <title>Early steps in the European eel (Anguilla anguilla)-Vibrio vulnificus interaction in the gills: Role of the RtxA13 toxin.</title>
        <authorList>
            <person name="Callol A."/>
            <person name="Pajuelo D."/>
            <person name="Ebbesson L."/>
            <person name="Teles M."/>
            <person name="MacKenzie S."/>
            <person name="Amaro C."/>
        </authorList>
    </citation>
    <scope>NUCLEOTIDE SEQUENCE</scope>
</reference>
<evidence type="ECO:0000313" key="1">
    <source>
        <dbReference type="EMBL" id="JAH21971.1"/>
    </source>
</evidence>
<accession>A0A0E9QYF6</accession>
<dbReference type="AlphaFoldDB" id="A0A0E9QYF6"/>
<organism evidence="1">
    <name type="scientific">Anguilla anguilla</name>
    <name type="common">European freshwater eel</name>
    <name type="synonym">Muraena anguilla</name>
    <dbReference type="NCBI Taxonomy" id="7936"/>
    <lineage>
        <taxon>Eukaryota</taxon>
        <taxon>Metazoa</taxon>
        <taxon>Chordata</taxon>
        <taxon>Craniata</taxon>
        <taxon>Vertebrata</taxon>
        <taxon>Euteleostomi</taxon>
        <taxon>Actinopterygii</taxon>
        <taxon>Neopterygii</taxon>
        <taxon>Teleostei</taxon>
        <taxon>Anguilliformes</taxon>
        <taxon>Anguillidae</taxon>
        <taxon>Anguilla</taxon>
    </lineage>
</organism>
<name>A0A0E9QYF6_ANGAN</name>
<dbReference type="EMBL" id="GBXM01086606">
    <property type="protein sequence ID" value="JAH21971.1"/>
    <property type="molecule type" value="Transcribed_RNA"/>
</dbReference>
<protein>
    <submittedName>
        <fullName evidence="1">Uncharacterized protein</fullName>
    </submittedName>
</protein>
<reference evidence="1" key="1">
    <citation type="submission" date="2014-11" db="EMBL/GenBank/DDBJ databases">
        <authorList>
            <person name="Amaro Gonzalez C."/>
        </authorList>
    </citation>
    <scope>NUCLEOTIDE SEQUENCE</scope>
</reference>
<proteinExistence type="predicted"/>